<evidence type="ECO:0000259" key="2">
    <source>
        <dbReference type="Pfam" id="PF03372"/>
    </source>
</evidence>
<reference evidence="4" key="1">
    <citation type="submission" date="2018-12" db="EMBL/GenBank/DDBJ databases">
        <title>Complete genome sequence of Paenibacillus sp. MBLB1234.</title>
        <authorList>
            <person name="Nam Y.-D."/>
            <person name="Kang J."/>
            <person name="Chung W.-H."/>
            <person name="Park Y.S."/>
        </authorList>
    </citation>
    <scope>NUCLEOTIDE SEQUENCE [LARGE SCALE GENOMIC DNA]</scope>
    <source>
        <strain evidence="4">MBLB1234</strain>
    </source>
</reference>
<accession>A0A3S9V5T6</accession>
<keyword evidence="1" id="KW-1133">Transmembrane helix</keyword>
<keyword evidence="3" id="KW-0269">Exonuclease</keyword>
<dbReference type="RefSeq" id="WP_127003724.1">
    <property type="nucleotide sequence ID" value="NZ_CP034346.1"/>
</dbReference>
<dbReference type="SUPFAM" id="SSF56219">
    <property type="entry name" value="DNase I-like"/>
    <property type="match status" value="1"/>
</dbReference>
<protein>
    <submittedName>
        <fullName evidence="3">Endonuclease/exonuclease/phosphatase family protein</fullName>
    </submittedName>
</protein>
<dbReference type="KEGG" id="plut:EI981_27520"/>
<keyword evidence="1" id="KW-0472">Membrane</keyword>
<keyword evidence="3" id="KW-0378">Hydrolase</keyword>
<dbReference type="Proteomes" id="UP000270678">
    <property type="component" value="Chromosome"/>
</dbReference>
<evidence type="ECO:0000313" key="4">
    <source>
        <dbReference type="Proteomes" id="UP000270678"/>
    </source>
</evidence>
<evidence type="ECO:0000256" key="1">
    <source>
        <dbReference type="SAM" id="Phobius"/>
    </source>
</evidence>
<evidence type="ECO:0000313" key="3">
    <source>
        <dbReference type="EMBL" id="AZS17815.1"/>
    </source>
</evidence>
<keyword evidence="4" id="KW-1185">Reference proteome</keyword>
<feature type="domain" description="Endonuclease/exonuclease/phosphatase" evidence="2">
    <location>
        <begin position="61"/>
        <end position="343"/>
    </location>
</feature>
<feature type="transmembrane region" description="Helical" evidence="1">
    <location>
        <begin position="9"/>
        <end position="29"/>
    </location>
</feature>
<sequence>MIRLTLKGIIWILLALIAIIVVFLIYVTASDYKPAAEIKLTVDRNPEARLELGKPFSVTTFNIGYAGLDQGQDFFMDGGSMSRSSSRQQTETNLQAITHVLENAGSSFYLLQEVDVDSSRSNHINEVKPISDALQSYSYTFAYNYKVPWVPVPITKPMGSVRSGLLTLSSFHSTSQARFDLPGKESWPVQLFELDRAFVESRIPVDQGKELILINLHLSAFDKGGKIRKQQLEFLEQYIQREMENDNYLIIGGDWNHALPGTDPAIFKTQQEWPEWLQPFPDSFGPGDFKWAVDPNIPSVRTLDSAYHEGVNFLAVIDGFLVSPNVEVISVTGHDLGFSNSDHNPVTGQFILK</sequence>
<dbReference type="GO" id="GO:0004527">
    <property type="term" value="F:exonuclease activity"/>
    <property type="evidence" value="ECO:0007669"/>
    <property type="project" value="UniProtKB-KW"/>
</dbReference>
<dbReference type="AlphaFoldDB" id="A0A3S9V5T6"/>
<keyword evidence="3" id="KW-0540">Nuclease</keyword>
<dbReference type="InterPro" id="IPR005135">
    <property type="entry name" value="Endo/exonuclease/phosphatase"/>
</dbReference>
<dbReference type="EMBL" id="CP034346">
    <property type="protein sequence ID" value="AZS17815.1"/>
    <property type="molecule type" value="Genomic_DNA"/>
</dbReference>
<dbReference type="InterPro" id="IPR036691">
    <property type="entry name" value="Endo/exonu/phosph_ase_sf"/>
</dbReference>
<dbReference type="OrthoDB" id="7616949at2"/>
<name>A0A3S9V5T6_9BACL</name>
<dbReference type="GO" id="GO:0016020">
    <property type="term" value="C:membrane"/>
    <property type="evidence" value="ECO:0007669"/>
    <property type="project" value="GOC"/>
</dbReference>
<dbReference type="PANTHER" id="PTHR14859:SF1">
    <property type="entry name" value="PGAP2-INTERACTING PROTEIN"/>
    <property type="match status" value="1"/>
</dbReference>
<dbReference type="Gene3D" id="3.60.10.10">
    <property type="entry name" value="Endonuclease/exonuclease/phosphatase"/>
    <property type="match status" value="1"/>
</dbReference>
<keyword evidence="1" id="KW-0812">Transmembrane</keyword>
<keyword evidence="3" id="KW-0255">Endonuclease</keyword>
<dbReference type="InterPro" id="IPR051916">
    <property type="entry name" value="GPI-anchor_lipid_remodeler"/>
</dbReference>
<dbReference type="Pfam" id="PF03372">
    <property type="entry name" value="Exo_endo_phos"/>
    <property type="match status" value="1"/>
</dbReference>
<proteinExistence type="predicted"/>
<dbReference type="GO" id="GO:0004519">
    <property type="term" value="F:endonuclease activity"/>
    <property type="evidence" value="ECO:0007669"/>
    <property type="project" value="UniProtKB-KW"/>
</dbReference>
<organism evidence="3 4">
    <name type="scientific">Paenibacillus lutimineralis</name>
    <dbReference type="NCBI Taxonomy" id="2707005"/>
    <lineage>
        <taxon>Bacteria</taxon>
        <taxon>Bacillati</taxon>
        <taxon>Bacillota</taxon>
        <taxon>Bacilli</taxon>
        <taxon>Bacillales</taxon>
        <taxon>Paenibacillaceae</taxon>
        <taxon>Paenibacillus</taxon>
    </lineage>
</organism>
<dbReference type="GO" id="GO:0006506">
    <property type="term" value="P:GPI anchor biosynthetic process"/>
    <property type="evidence" value="ECO:0007669"/>
    <property type="project" value="TreeGrafter"/>
</dbReference>
<dbReference type="PANTHER" id="PTHR14859">
    <property type="entry name" value="CALCOFLUOR WHITE HYPERSENSITIVE PROTEIN PRECURSOR"/>
    <property type="match status" value="1"/>
</dbReference>
<gene>
    <name evidence="3" type="ORF">EI981_27520</name>
</gene>